<reference evidence="1" key="1">
    <citation type="submission" date="2023-01" db="EMBL/GenBank/DDBJ databases">
        <title>Genome assembly of the deep-sea coral Lophelia pertusa.</title>
        <authorList>
            <person name="Herrera S."/>
            <person name="Cordes E."/>
        </authorList>
    </citation>
    <scope>NUCLEOTIDE SEQUENCE</scope>
    <source>
        <strain evidence="1">USNM1676648</strain>
        <tissue evidence="1">Polyp</tissue>
    </source>
</reference>
<dbReference type="EMBL" id="MU827325">
    <property type="protein sequence ID" value="KAJ7356081.1"/>
    <property type="molecule type" value="Genomic_DNA"/>
</dbReference>
<keyword evidence="2" id="KW-1185">Reference proteome</keyword>
<dbReference type="Proteomes" id="UP001163046">
    <property type="component" value="Unassembled WGS sequence"/>
</dbReference>
<gene>
    <name evidence="1" type="ORF">OS493_027008</name>
</gene>
<name>A0A9W9YKV4_9CNID</name>
<organism evidence="1 2">
    <name type="scientific">Desmophyllum pertusum</name>
    <dbReference type="NCBI Taxonomy" id="174260"/>
    <lineage>
        <taxon>Eukaryota</taxon>
        <taxon>Metazoa</taxon>
        <taxon>Cnidaria</taxon>
        <taxon>Anthozoa</taxon>
        <taxon>Hexacorallia</taxon>
        <taxon>Scleractinia</taxon>
        <taxon>Caryophylliina</taxon>
        <taxon>Caryophylliidae</taxon>
        <taxon>Desmophyllum</taxon>
    </lineage>
</organism>
<evidence type="ECO:0000313" key="1">
    <source>
        <dbReference type="EMBL" id="KAJ7356081.1"/>
    </source>
</evidence>
<comment type="caution">
    <text evidence="1">The sequence shown here is derived from an EMBL/GenBank/DDBJ whole genome shotgun (WGS) entry which is preliminary data.</text>
</comment>
<evidence type="ECO:0000313" key="2">
    <source>
        <dbReference type="Proteomes" id="UP001163046"/>
    </source>
</evidence>
<dbReference type="AlphaFoldDB" id="A0A9W9YKV4"/>
<protein>
    <submittedName>
        <fullName evidence="1">Uncharacterized protein</fullName>
    </submittedName>
</protein>
<sequence length="137" mass="15506">MADRSVERSFDIQEVVRKVVAVCSTNNEQSSSSHQHNSRRIELSISDASCPTTIQPCICRASTHPHLHFTTYLDSVDYLLGFLAAKIIVWALIADRDEEGGKRRRSEHLLSAFMMYRPPRRSSGPCGPITRTKSRFL</sequence>
<proteinExistence type="predicted"/>
<accession>A0A9W9YKV4</accession>